<protein>
    <submittedName>
        <fullName evidence="1">Uncharacterized protein</fullName>
    </submittedName>
</protein>
<proteinExistence type="predicted"/>
<dbReference type="EMBL" id="HBFR01014594">
    <property type="protein sequence ID" value="CAD8883445.1"/>
    <property type="molecule type" value="Transcribed_RNA"/>
</dbReference>
<organism evidence="1">
    <name type="scientific">Corethron hystrix</name>
    <dbReference type="NCBI Taxonomy" id="216773"/>
    <lineage>
        <taxon>Eukaryota</taxon>
        <taxon>Sar</taxon>
        <taxon>Stramenopiles</taxon>
        <taxon>Ochrophyta</taxon>
        <taxon>Bacillariophyta</taxon>
        <taxon>Coscinodiscophyceae</taxon>
        <taxon>Corethrophycidae</taxon>
        <taxon>Corethrales</taxon>
        <taxon>Corethraceae</taxon>
        <taxon>Corethron</taxon>
    </lineage>
</organism>
<dbReference type="PANTHER" id="PTHR34044:SF1">
    <property type="entry name" value="NUCLEAR PROTEIN"/>
    <property type="match status" value="1"/>
</dbReference>
<dbReference type="PANTHER" id="PTHR34044">
    <property type="entry name" value="NUCLEAR PROTEIN"/>
    <property type="match status" value="1"/>
</dbReference>
<name>A0A7S1BEL7_9STRA</name>
<gene>
    <name evidence="1" type="ORF">CHYS00102_LOCUS10641</name>
</gene>
<evidence type="ECO:0000313" key="1">
    <source>
        <dbReference type="EMBL" id="CAD8883445.1"/>
    </source>
</evidence>
<reference evidence="1" key="1">
    <citation type="submission" date="2021-01" db="EMBL/GenBank/DDBJ databases">
        <authorList>
            <person name="Corre E."/>
            <person name="Pelletier E."/>
            <person name="Niang G."/>
            <person name="Scheremetjew M."/>
            <person name="Finn R."/>
            <person name="Kale V."/>
            <person name="Holt S."/>
            <person name="Cochrane G."/>
            <person name="Meng A."/>
            <person name="Brown T."/>
            <person name="Cohen L."/>
        </authorList>
    </citation>
    <scope>NUCLEOTIDE SEQUENCE</scope>
    <source>
        <strain evidence="1">308</strain>
    </source>
</reference>
<sequence>MIRLYSGITFVTLNVIASIVMKSIRCSALADAPPSGTLPSIIIGGGRIGGLLRDLGTDADVVVHRGEVVPDAPSSGPIYVCTRNDDLAAVIEATPASRRGDLCFLQNGMLGDLINGDFGLPDDTTQCLLYLAVPVVGADPVDGITEINPEGLTCATGKWASELATRLERGSLRCNLKGGENFLAAALEKHIFICATNLSGQINGDLTVGEVYGQEYADYCRDLIEELIAAGSRKAGVDLAPGTFERLVAYGRSVPDYPTGIKEFQWRNGWFYDITKRARDLEEPDPLPLHTAALKKIGVI</sequence>
<accession>A0A7S1BEL7</accession>
<dbReference type="AlphaFoldDB" id="A0A7S1BEL7"/>